<keyword evidence="3" id="KW-1185">Reference proteome</keyword>
<gene>
    <name evidence="2" type="ORF">AA0521_0168</name>
</gene>
<evidence type="ECO:0000256" key="1">
    <source>
        <dbReference type="SAM" id="MobiDB-lite"/>
    </source>
</evidence>
<organism evidence="2 3">
    <name type="scientific">Komagataeibacter intermedius NRIC 0521</name>
    <dbReference type="NCBI Taxonomy" id="1307934"/>
    <lineage>
        <taxon>Bacteria</taxon>
        <taxon>Pseudomonadati</taxon>
        <taxon>Pseudomonadota</taxon>
        <taxon>Alphaproteobacteria</taxon>
        <taxon>Acetobacterales</taxon>
        <taxon>Acetobacteraceae</taxon>
        <taxon>Komagataeibacter</taxon>
    </lineage>
</organism>
<dbReference type="Proteomes" id="UP001061452">
    <property type="component" value="Unassembled WGS sequence"/>
</dbReference>
<feature type="region of interest" description="Disordered" evidence="1">
    <location>
        <begin position="1"/>
        <end position="23"/>
    </location>
</feature>
<sequence length="77" mass="8134">MTGRGIINQSLRANRSTSATRMPDMAASAVCDSDTTGPRAYVPDTACPYRVPHITQSPCGHNTHVHTSGPALRALGE</sequence>
<proteinExistence type="predicted"/>
<protein>
    <submittedName>
        <fullName evidence="2">Uncharacterized protein</fullName>
    </submittedName>
</protein>
<feature type="region of interest" description="Disordered" evidence="1">
    <location>
        <begin position="57"/>
        <end position="77"/>
    </location>
</feature>
<name>A0ABQ0PDY2_9PROT</name>
<evidence type="ECO:0000313" key="3">
    <source>
        <dbReference type="Proteomes" id="UP001061452"/>
    </source>
</evidence>
<comment type="caution">
    <text evidence="2">The sequence shown here is derived from an EMBL/GenBank/DDBJ whole genome shotgun (WGS) entry which is preliminary data.</text>
</comment>
<reference evidence="2" key="1">
    <citation type="submission" date="2013-04" db="EMBL/GenBank/DDBJ databases">
        <title>The genome sequencing project of 58 acetic acid bacteria.</title>
        <authorList>
            <person name="Okamoto-Kainuma A."/>
            <person name="Ishikawa M."/>
            <person name="Umino S."/>
            <person name="Koizumi Y."/>
            <person name="Shiwa Y."/>
            <person name="Yoshikawa H."/>
            <person name="Matsutani M."/>
            <person name="Matsushita K."/>
        </authorList>
    </citation>
    <scope>NUCLEOTIDE SEQUENCE</scope>
    <source>
        <strain evidence="2">NRIC 0521</strain>
    </source>
</reference>
<dbReference type="EMBL" id="BAQJ01000005">
    <property type="protein sequence ID" value="GBQ64425.1"/>
    <property type="molecule type" value="Genomic_DNA"/>
</dbReference>
<feature type="compositionally biased region" description="Polar residues" evidence="1">
    <location>
        <begin position="7"/>
        <end position="20"/>
    </location>
</feature>
<evidence type="ECO:0000313" key="2">
    <source>
        <dbReference type="EMBL" id="GBQ64425.1"/>
    </source>
</evidence>
<accession>A0ABQ0PDY2</accession>